<dbReference type="SUPFAM" id="SSF50494">
    <property type="entry name" value="Trypsin-like serine proteases"/>
    <property type="match status" value="1"/>
</dbReference>
<evidence type="ECO:0000256" key="2">
    <source>
        <dbReference type="SAM" id="SignalP"/>
    </source>
</evidence>
<dbReference type="Gene3D" id="3.40.80.10">
    <property type="entry name" value="Peptidoglycan recognition protein-like"/>
    <property type="match status" value="1"/>
</dbReference>
<dbReference type="InterPro" id="IPR009003">
    <property type="entry name" value="Peptidase_S1_PA"/>
</dbReference>
<dbReference type="PANTHER" id="PTHR24260:SF136">
    <property type="entry name" value="GH08193P-RELATED"/>
    <property type="match status" value="1"/>
</dbReference>
<dbReference type="InterPro" id="IPR001254">
    <property type="entry name" value="Trypsin_dom"/>
</dbReference>
<accession>T1IKJ5</accession>
<dbReference type="SUPFAM" id="SSF55846">
    <property type="entry name" value="N-acetylmuramoyl-L-alanine amidase-like"/>
    <property type="match status" value="1"/>
</dbReference>
<feature type="chain" id="PRO_5004579277" description="Peptidase S1 domain-containing protein" evidence="2">
    <location>
        <begin position="24"/>
        <end position="553"/>
    </location>
</feature>
<dbReference type="SMART" id="SM00020">
    <property type="entry name" value="Tryp_SPc"/>
    <property type="match status" value="1"/>
</dbReference>
<keyword evidence="1" id="KW-1015">Disulfide bond</keyword>
<proteinExistence type="predicted"/>
<dbReference type="GO" id="GO:0004252">
    <property type="term" value="F:serine-type endopeptidase activity"/>
    <property type="evidence" value="ECO:0007669"/>
    <property type="project" value="InterPro"/>
</dbReference>
<dbReference type="AlphaFoldDB" id="T1IKJ5"/>
<dbReference type="GO" id="GO:0006508">
    <property type="term" value="P:proteolysis"/>
    <property type="evidence" value="ECO:0007669"/>
    <property type="project" value="InterPro"/>
</dbReference>
<evidence type="ECO:0000313" key="5">
    <source>
        <dbReference type="Proteomes" id="UP000014500"/>
    </source>
</evidence>
<dbReference type="Proteomes" id="UP000014500">
    <property type="component" value="Unassembled WGS sequence"/>
</dbReference>
<dbReference type="FunFam" id="2.40.10.10:FF:000068">
    <property type="entry name" value="transmembrane protease serine 2"/>
    <property type="match status" value="1"/>
</dbReference>
<organism evidence="4 5">
    <name type="scientific">Strigamia maritima</name>
    <name type="common">European centipede</name>
    <name type="synonym">Geophilus maritimus</name>
    <dbReference type="NCBI Taxonomy" id="126957"/>
    <lineage>
        <taxon>Eukaryota</taxon>
        <taxon>Metazoa</taxon>
        <taxon>Ecdysozoa</taxon>
        <taxon>Arthropoda</taxon>
        <taxon>Myriapoda</taxon>
        <taxon>Chilopoda</taxon>
        <taxon>Pleurostigmophora</taxon>
        <taxon>Geophilomorpha</taxon>
        <taxon>Linotaeniidae</taxon>
        <taxon>Strigamia</taxon>
    </lineage>
</organism>
<dbReference type="eggNOG" id="KOG3627">
    <property type="taxonomic scope" value="Eukaryota"/>
</dbReference>
<protein>
    <recommendedName>
        <fullName evidence="3">Peptidase S1 domain-containing protein</fullName>
    </recommendedName>
</protein>
<dbReference type="PANTHER" id="PTHR24260">
    <property type="match status" value="1"/>
</dbReference>
<reference evidence="4" key="2">
    <citation type="submission" date="2015-02" db="UniProtKB">
        <authorList>
            <consortium name="EnsemblMetazoa"/>
        </authorList>
    </citation>
    <scope>IDENTIFICATION</scope>
</reference>
<dbReference type="CDD" id="cd00190">
    <property type="entry name" value="Tryp_SPc"/>
    <property type="match status" value="1"/>
</dbReference>
<dbReference type="Pfam" id="PF00089">
    <property type="entry name" value="Trypsin"/>
    <property type="match status" value="1"/>
</dbReference>
<feature type="domain" description="Peptidase S1" evidence="3">
    <location>
        <begin position="324"/>
        <end position="553"/>
    </location>
</feature>
<dbReference type="Gene3D" id="2.40.10.10">
    <property type="entry name" value="Trypsin-like serine proteases"/>
    <property type="match status" value="1"/>
</dbReference>
<dbReference type="PRINTS" id="PR00722">
    <property type="entry name" value="CHYMOTRYPSIN"/>
</dbReference>
<evidence type="ECO:0000313" key="4">
    <source>
        <dbReference type="EnsemblMetazoa" id="SMAR001445-PA"/>
    </source>
</evidence>
<dbReference type="InterPro" id="IPR051333">
    <property type="entry name" value="CLIP_Serine_Protease"/>
</dbReference>
<feature type="signal peptide" evidence="2">
    <location>
        <begin position="1"/>
        <end position="23"/>
    </location>
</feature>
<sequence length="553" mass="62691">MSTSSFTSTYLIIIFTLIIQTFSKTTKDCFDHSKIVRNKKNTINRHVHFPELKPENAQLFQFFMTEGNACTTKINCVREINKIEDVRKKQDWIGTWVQLYVDSNGLIYEGLFTSTSQITPITEYNLIVALIGNHTENHLPKKMSNTLKMLKKCYLKKSTSKNKKSGVEITGIAPLVKELKEGIEKPQQDNLPNTMPGVVAELLTVIGPHHADENYNLKLFNDSVFLFTKSDDSTILLETHNETSAVIHIHKPSDTLPDNNPKPFKPVTAGNKYKPVPLNPEERSMIGVFIQQLKDRPDAEQGTCSCKMVYKEKYHSHPDEDYKVIGNSENDEHFYQQTILVSYDNKPICSGSVLNAKFILTSAHCIQGHPNVTKLSILIGAHNLDSSSESDHQEVDVIDVITHEHFKKKTLENDVAILELKHELMLNSESILPTCLLQTNEKLHDKTGVFIGWGKPFKNTKFPRKVKEISVLFKNKKYKECPYFEEEIFHISQFQFCLEPETEDEQICTGDGGGPLFLSSVYPPTQVGILTAFGCTEDIKVAVATQVSSFIEW</sequence>
<evidence type="ECO:0000259" key="3">
    <source>
        <dbReference type="PROSITE" id="PS50240"/>
    </source>
</evidence>
<keyword evidence="5" id="KW-1185">Reference proteome</keyword>
<dbReference type="InterPro" id="IPR036505">
    <property type="entry name" value="Amidase/PGRP_sf"/>
</dbReference>
<dbReference type="GO" id="GO:0008745">
    <property type="term" value="F:N-acetylmuramoyl-L-alanine amidase activity"/>
    <property type="evidence" value="ECO:0007669"/>
    <property type="project" value="InterPro"/>
</dbReference>
<dbReference type="GO" id="GO:0009253">
    <property type="term" value="P:peptidoglycan catabolic process"/>
    <property type="evidence" value="ECO:0007669"/>
    <property type="project" value="InterPro"/>
</dbReference>
<dbReference type="InterPro" id="IPR043504">
    <property type="entry name" value="Peptidase_S1_PA_chymotrypsin"/>
</dbReference>
<dbReference type="HOGENOM" id="CLU_493130_0_0_1"/>
<name>T1IKJ5_STRMM</name>
<dbReference type="InterPro" id="IPR001314">
    <property type="entry name" value="Peptidase_S1A"/>
</dbReference>
<dbReference type="PROSITE" id="PS50240">
    <property type="entry name" value="TRYPSIN_DOM"/>
    <property type="match status" value="1"/>
</dbReference>
<keyword evidence="2" id="KW-0732">Signal</keyword>
<dbReference type="PhylomeDB" id="T1IKJ5"/>
<dbReference type="EMBL" id="JH430542">
    <property type="status" value="NOT_ANNOTATED_CDS"/>
    <property type="molecule type" value="Genomic_DNA"/>
</dbReference>
<evidence type="ECO:0000256" key="1">
    <source>
        <dbReference type="ARBA" id="ARBA00023157"/>
    </source>
</evidence>
<dbReference type="EnsemblMetazoa" id="SMAR001445-RA">
    <property type="protein sequence ID" value="SMAR001445-PA"/>
    <property type="gene ID" value="SMAR001445"/>
</dbReference>
<reference evidence="5" key="1">
    <citation type="submission" date="2011-05" db="EMBL/GenBank/DDBJ databases">
        <authorList>
            <person name="Richards S.R."/>
            <person name="Qu J."/>
            <person name="Jiang H."/>
            <person name="Jhangiani S.N."/>
            <person name="Agravi P."/>
            <person name="Goodspeed R."/>
            <person name="Gross S."/>
            <person name="Mandapat C."/>
            <person name="Jackson L."/>
            <person name="Mathew T."/>
            <person name="Pu L."/>
            <person name="Thornton R."/>
            <person name="Saada N."/>
            <person name="Wilczek-Boney K.B."/>
            <person name="Lee S."/>
            <person name="Kovar C."/>
            <person name="Wu Y."/>
            <person name="Scherer S.E."/>
            <person name="Worley K.C."/>
            <person name="Muzny D.M."/>
            <person name="Gibbs R."/>
        </authorList>
    </citation>
    <scope>NUCLEOTIDE SEQUENCE</scope>
    <source>
        <strain evidence="5">Brora</strain>
    </source>
</reference>
<dbReference type="STRING" id="126957.T1IKJ5"/>